<dbReference type="InterPro" id="IPR045155">
    <property type="entry name" value="Beta-lactam_cat"/>
</dbReference>
<evidence type="ECO:0000256" key="1">
    <source>
        <dbReference type="SAM" id="MobiDB-lite"/>
    </source>
</evidence>
<dbReference type="AlphaFoldDB" id="R2QQM4"/>
<dbReference type="EMBL" id="AJAQ01000001">
    <property type="protein sequence ID" value="EOH97528.1"/>
    <property type="molecule type" value="Genomic_DNA"/>
</dbReference>
<dbReference type="RefSeq" id="WP_010755261.1">
    <property type="nucleotide sequence ID" value="NZ_ASWD01000002.1"/>
</dbReference>
<dbReference type="HOGENOM" id="CLU_073563_0_0_9"/>
<protein>
    <recommendedName>
        <fullName evidence="2">Beta-lactamase class A catalytic domain-containing protein</fullName>
    </recommendedName>
</protein>
<dbReference type="InterPro" id="IPR000871">
    <property type="entry name" value="Beta-lactam_class-A"/>
</dbReference>
<evidence type="ECO:0000313" key="3">
    <source>
        <dbReference type="EMBL" id="EOH97528.1"/>
    </source>
</evidence>
<dbReference type="Proteomes" id="UP000013782">
    <property type="component" value="Unassembled WGS sequence"/>
</dbReference>
<evidence type="ECO:0000313" key="4">
    <source>
        <dbReference type="Proteomes" id="UP000013782"/>
    </source>
</evidence>
<dbReference type="OrthoDB" id="9775096at2"/>
<reference evidence="3 4" key="1">
    <citation type="submission" date="2013-02" db="EMBL/GenBank/DDBJ databases">
        <title>The Genome Sequence of Enterococcus pallens BAA-351.</title>
        <authorList>
            <consortium name="The Broad Institute Genome Sequencing Platform"/>
            <consortium name="The Broad Institute Genome Sequencing Center for Infectious Disease"/>
            <person name="Earl A.M."/>
            <person name="Gilmore M.S."/>
            <person name="Lebreton F."/>
            <person name="Walker B."/>
            <person name="Young S.K."/>
            <person name="Zeng Q."/>
            <person name="Gargeya S."/>
            <person name="Fitzgerald M."/>
            <person name="Haas B."/>
            <person name="Abouelleil A."/>
            <person name="Alvarado L."/>
            <person name="Arachchi H.M."/>
            <person name="Berlin A.M."/>
            <person name="Chapman S.B."/>
            <person name="Dewar J."/>
            <person name="Goldberg J."/>
            <person name="Griggs A."/>
            <person name="Gujja S."/>
            <person name="Hansen M."/>
            <person name="Howarth C."/>
            <person name="Imamovic A."/>
            <person name="Larimer J."/>
            <person name="McCowan C."/>
            <person name="Murphy C."/>
            <person name="Neiman D."/>
            <person name="Pearson M."/>
            <person name="Priest M."/>
            <person name="Roberts A."/>
            <person name="Saif S."/>
            <person name="Shea T."/>
            <person name="Sisk P."/>
            <person name="Sykes S."/>
            <person name="Wortman J."/>
            <person name="Nusbaum C."/>
            <person name="Birren B."/>
        </authorList>
    </citation>
    <scope>NUCLEOTIDE SEQUENCE [LARGE SCALE GENOMIC DNA]</scope>
    <source>
        <strain evidence="3 4">ATCC BAA-351</strain>
    </source>
</reference>
<feature type="region of interest" description="Disordered" evidence="1">
    <location>
        <begin position="52"/>
        <end position="90"/>
    </location>
</feature>
<dbReference type="GO" id="GO:0030655">
    <property type="term" value="P:beta-lactam antibiotic catabolic process"/>
    <property type="evidence" value="ECO:0007669"/>
    <property type="project" value="InterPro"/>
</dbReference>
<comment type="caution">
    <text evidence="3">The sequence shown here is derived from an EMBL/GenBank/DDBJ whole genome shotgun (WGS) entry which is preliminary data.</text>
</comment>
<organism evidence="3 4">
    <name type="scientific">Enterococcus pallens ATCC BAA-351</name>
    <dbReference type="NCBI Taxonomy" id="1158607"/>
    <lineage>
        <taxon>Bacteria</taxon>
        <taxon>Bacillati</taxon>
        <taxon>Bacillota</taxon>
        <taxon>Bacilli</taxon>
        <taxon>Lactobacillales</taxon>
        <taxon>Enterococcaceae</taxon>
        <taxon>Enterococcus</taxon>
    </lineage>
</organism>
<sequence length="320" mass="35637">MRKANRKKQQQLKQKLVLSVAILFLATCLVTFFSMKLVKGKQLEEASTAQSLKKATREESSSTLGTTATSTVLTTETTQQESSTETTDTVEELKPEILDDSGLLANASQVSYGVYYFKDDRYISNQNSMPTPSASVIKVFIMSYLFDNNLEMQTNINGEPLSELTRRMIQTSDNQATNTIIDYVGMEQLNSYFISAGYSDTQLQRKMLDEQAMSQGKENYTSLNDTMSFLKKVYQNSETYPYSSMLNLMLGQQIRTKIPNKLPANVTVANKTGELSGVENDIGLVLDEEEPFAIVVLSNGVVNSEGMRDAIGNFTLLALR</sequence>
<accession>R2QQM4</accession>
<dbReference type="SUPFAM" id="SSF56601">
    <property type="entry name" value="beta-lactamase/transpeptidase-like"/>
    <property type="match status" value="1"/>
</dbReference>
<dbReference type="Gene3D" id="3.40.710.10">
    <property type="entry name" value="DD-peptidase/beta-lactamase superfamily"/>
    <property type="match status" value="1"/>
</dbReference>
<dbReference type="eggNOG" id="COG2367">
    <property type="taxonomic scope" value="Bacteria"/>
</dbReference>
<dbReference type="GO" id="GO:0008800">
    <property type="term" value="F:beta-lactamase activity"/>
    <property type="evidence" value="ECO:0007669"/>
    <property type="project" value="InterPro"/>
</dbReference>
<dbReference type="InterPro" id="IPR012338">
    <property type="entry name" value="Beta-lactam/transpept-like"/>
</dbReference>
<dbReference type="STRING" id="160454.RV10_GL002205"/>
<dbReference type="PANTHER" id="PTHR35333">
    <property type="entry name" value="BETA-LACTAMASE"/>
    <property type="match status" value="1"/>
</dbReference>
<dbReference type="PANTHER" id="PTHR35333:SF3">
    <property type="entry name" value="BETA-LACTAMASE-TYPE TRANSPEPTIDASE FOLD CONTAINING PROTEIN"/>
    <property type="match status" value="1"/>
</dbReference>
<name>R2QQM4_9ENTE</name>
<dbReference type="PATRIC" id="fig|1158607.3.peg.196"/>
<feature type="domain" description="Beta-lactamase class A catalytic" evidence="2">
    <location>
        <begin position="159"/>
        <end position="297"/>
    </location>
</feature>
<keyword evidence="4" id="KW-1185">Reference proteome</keyword>
<feature type="compositionally biased region" description="Low complexity" evidence="1">
    <location>
        <begin position="61"/>
        <end position="87"/>
    </location>
</feature>
<proteinExistence type="predicted"/>
<gene>
    <name evidence="3" type="ORF">UAU_00196</name>
</gene>
<dbReference type="Pfam" id="PF13354">
    <property type="entry name" value="Beta-lactamase2"/>
    <property type="match status" value="1"/>
</dbReference>
<evidence type="ECO:0000259" key="2">
    <source>
        <dbReference type="Pfam" id="PF13354"/>
    </source>
</evidence>
<dbReference type="GO" id="GO:0046677">
    <property type="term" value="P:response to antibiotic"/>
    <property type="evidence" value="ECO:0007669"/>
    <property type="project" value="InterPro"/>
</dbReference>